<accession>A0A8B6G708</accession>
<keyword evidence="2" id="KW-1133">Transmembrane helix</keyword>
<feature type="compositionally biased region" description="Low complexity" evidence="1">
    <location>
        <begin position="737"/>
        <end position="751"/>
    </location>
</feature>
<dbReference type="EMBL" id="UYJE01007954">
    <property type="protein sequence ID" value="VDI59601.1"/>
    <property type="molecule type" value="Genomic_DNA"/>
</dbReference>
<keyword evidence="2" id="KW-0472">Membrane</keyword>
<feature type="region of interest" description="Disordered" evidence="1">
    <location>
        <begin position="491"/>
        <end position="519"/>
    </location>
</feature>
<dbReference type="Proteomes" id="UP000596742">
    <property type="component" value="Unassembled WGS sequence"/>
</dbReference>
<protein>
    <submittedName>
        <fullName evidence="3">Uncharacterized protein</fullName>
    </submittedName>
</protein>
<feature type="transmembrane region" description="Helical" evidence="2">
    <location>
        <begin position="101"/>
        <end position="119"/>
    </location>
</feature>
<name>A0A8B6G708_MYTGA</name>
<dbReference type="OrthoDB" id="6188159at2759"/>
<evidence type="ECO:0000256" key="2">
    <source>
        <dbReference type="SAM" id="Phobius"/>
    </source>
</evidence>
<feature type="region of interest" description="Disordered" evidence="1">
    <location>
        <begin position="672"/>
        <end position="699"/>
    </location>
</feature>
<evidence type="ECO:0000256" key="1">
    <source>
        <dbReference type="SAM" id="MobiDB-lite"/>
    </source>
</evidence>
<organism evidence="3 4">
    <name type="scientific">Mytilus galloprovincialis</name>
    <name type="common">Mediterranean mussel</name>
    <dbReference type="NCBI Taxonomy" id="29158"/>
    <lineage>
        <taxon>Eukaryota</taxon>
        <taxon>Metazoa</taxon>
        <taxon>Spiralia</taxon>
        <taxon>Lophotrochozoa</taxon>
        <taxon>Mollusca</taxon>
        <taxon>Bivalvia</taxon>
        <taxon>Autobranchia</taxon>
        <taxon>Pteriomorphia</taxon>
        <taxon>Mytilida</taxon>
        <taxon>Mytiloidea</taxon>
        <taxon>Mytilidae</taxon>
        <taxon>Mytilinae</taxon>
        <taxon>Mytilus</taxon>
    </lineage>
</organism>
<feature type="region of interest" description="Disordered" evidence="1">
    <location>
        <begin position="318"/>
        <end position="340"/>
    </location>
</feature>
<dbReference type="AlphaFoldDB" id="A0A8B6G708"/>
<feature type="compositionally biased region" description="Basic and acidic residues" evidence="1">
    <location>
        <begin position="783"/>
        <end position="801"/>
    </location>
</feature>
<feature type="region of interest" description="Disordered" evidence="1">
    <location>
        <begin position="612"/>
        <end position="639"/>
    </location>
</feature>
<gene>
    <name evidence="3" type="ORF">MGAL_10B041423</name>
</gene>
<evidence type="ECO:0000313" key="4">
    <source>
        <dbReference type="Proteomes" id="UP000596742"/>
    </source>
</evidence>
<reference evidence="3" key="1">
    <citation type="submission" date="2018-11" db="EMBL/GenBank/DDBJ databases">
        <authorList>
            <person name="Alioto T."/>
            <person name="Alioto T."/>
        </authorList>
    </citation>
    <scope>NUCLEOTIDE SEQUENCE</scope>
</reference>
<feature type="compositionally biased region" description="Polar residues" evidence="1">
    <location>
        <begin position="680"/>
        <end position="697"/>
    </location>
</feature>
<proteinExistence type="predicted"/>
<evidence type="ECO:0000313" key="3">
    <source>
        <dbReference type="EMBL" id="VDI59601.1"/>
    </source>
</evidence>
<feature type="region of interest" description="Disordered" evidence="1">
    <location>
        <begin position="730"/>
        <end position="811"/>
    </location>
</feature>
<sequence length="811" mass="91899">MSFYIYSYPAVDEVNIEKIGQKQNKFEKLKNYNILKSTLLYTEFDNAVGVEGYEILIESEVLEIDDFHAYLIIAKNHLGESKYRFEIIDQENLPLAKGKRIIFVIVCCIASILLVYLTITHVCVCVKHVKIRNQRQQNLQEDHIYHTYDEIGTLSFRAVSSLHSADIIDNLGQNPTGEHTHNVSVDVNLQSTTDYTTELNAGFLNDGLQREITDVHGQGRSISLLDTNFSNTDVSPISFTGISRIKNVANCNQTSRNTDRSREQKNKTCKTCNNSRSWSSNDVMVGNVKNEYENNYQLQDGHQYLETIDDRQFKISATDYSTNNHQKRQTSNDSRPSNNAMVGQARNEYENNYQLQDGNLYFETIDNGQISISSTMDSIVKIQQRSQTISDASSGSSDKYRVGNVRNEYENKYQLQDGHMYPDILDDRPITLSSTDSIAKIHQRSQTISDAASESTNNAMVGNERNEYENNNRMQDGHLYLDIIHDRPNNLSSTDSIAKNHQRSQTMSDAGSESSNNAMVGNERNEYENNYQLQDGRLYLDILDDRPITLSSTDSIAKIHQRSQTISDAGSESSNNAMVGNEINEYENNYQLQDSHMYLDILDDRKITISSSDSIEKNQQRSQTISDGDGGSSNNSMLCNERNEYENNYQLQDIHLCLDILNERNITVSSSDSIEKYQHRSQTISDADGGTSNNSMLGNERNEYENNYQLQDGHLYLAVLGDRHISISATDSSTNKQQQSQPSDDSDSGSSNNVMVDYYGDGYENPYQMILQDHTESNPYTEIIKDRHSGTSSTESDKPEEQEVQPGSAKE</sequence>
<keyword evidence="4" id="KW-1185">Reference proteome</keyword>
<keyword evidence="2" id="KW-0812">Transmembrane</keyword>
<comment type="caution">
    <text evidence="3">The sequence shown here is derived from an EMBL/GenBank/DDBJ whole genome shotgun (WGS) entry which is preliminary data.</text>
</comment>